<dbReference type="Proteomes" id="UP000244722">
    <property type="component" value="Unassembled WGS sequence"/>
</dbReference>
<dbReference type="AlphaFoldDB" id="A0A2T6ZYV1"/>
<evidence type="ECO:0000313" key="2">
    <source>
        <dbReference type="EMBL" id="PUU80678.1"/>
    </source>
</evidence>
<keyword evidence="3" id="KW-1185">Reference proteome</keyword>
<organism evidence="2 3">
    <name type="scientific">Tuber borchii</name>
    <name type="common">White truffle</name>
    <dbReference type="NCBI Taxonomy" id="42251"/>
    <lineage>
        <taxon>Eukaryota</taxon>
        <taxon>Fungi</taxon>
        <taxon>Dikarya</taxon>
        <taxon>Ascomycota</taxon>
        <taxon>Pezizomycotina</taxon>
        <taxon>Pezizomycetes</taxon>
        <taxon>Pezizales</taxon>
        <taxon>Tuberaceae</taxon>
        <taxon>Tuber</taxon>
    </lineage>
</organism>
<evidence type="ECO:0000313" key="3">
    <source>
        <dbReference type="Proteomes" id="UP000244722"/>
    </source>
</evidence>
<keyword evidence="1" id="KW-0812">Transmembrane</keyword>
<comment type="caution">
    <text evidence="2">The sequence shown here is derived from an EMBL/GenBank/DDBJ whole genome shotgun (WGS) entry which is preliminary data.</text>
</comment>
<proteinExistence type="predicted"/>
<name>A0A2T6ZYV1_TUBBO</name>
<dbReference type="EMBL" id="NESQ01000060">
    <property type="protein sequence ID" value="PUU80678.1"/>
    <property type="molecule type" value="Genomic_DNA"/>
</dbReference>
<sequence>MVIFSPQSRKTPSASLALIQFLLSPSLTHILSFPLRCFPRYNTSSLRPQFISYLSLLFFPSIAITAAAFVFLFSVLIILSLSIPVFPFCAPHCFRYIIYMLALPSPLGCSFSSNLPQFLSNIDESSFHRTCC</sequence>
<gene>
    <name evidence="2" type="ORF">B9Z19DRAFT_714793</name>
</gene>
<keyword evidence="1" id="KW-0472">Membrane</keyword>
<reference evidence="2 3" key="1">
    <citation type="submission" date="2017-04" db="EMBL/GenBank/DDBJ databases">
        <title>Draft genome sequence of Tuber borchii Vittad., a whitish edible truffle.</title>
        <authorList>
            <consortium name="DOE Joint Genome Institute"/>
            <person name="Murat C."/>
            <person name="Kuo A."/>
            <person name="Barry K.W."/>
            <person name="Clum A."/>
            <person name="Dockter R.B."/>
            <person name="Fauchery L."/>
            <person name="Iotti M."/>
            <person name="Kohler A."/>
            <person name="Labutti K."/>
            <person name="Lindquist E.A."/>
            <person name="Lipzen A."/>
            <person name="Ohm R.A."/>
            <person name="Wang M."/>
            <person name="Grigoriev I.V."/>
            <person name="Zambonelli A."/>
            <person name="Martin F.M."/>
        </authorList>
    </citation>
    <scope>NUCLEOTIDE SEQUENCE [LARGE SCALE GENOMIC DNA]</scope>
    <source>
        <strain evidence="2 3">Tbo3840</strain>
    </source>
</reference>
<feature type="transmembrane region" description="Helical" evidence="1">
    <location>
        <begin position="52"/>
        <end position="81"/>
    </location>
</feature>
<protein>
    <submittedName>
        <fullName evidence="2">Uncharacterized protein</fullName>
    </submittedName>
</protein>
<accession>A0A2T6ZYV1</accession>
<keyword evidence="1" id="KW-1133">Transmembrane helix</keyword>
<evidence type="ECO:0000256" key="1">
    <source>
        <dbReference type="SAM" id="Phobius"/>
    </source>
</evidence>